<accession>A0A832A3M3</accession>
<comment type="caution">
    <text evidence="2">The sequence shown here is derived from an EMBL/GenBank/DDBJ whole genome shotgun (WGS) entry which is preliminary data.</text>
</comment>
<gene>
    <name evidence="2" type="ORF">ENS06_11625</name>
</gene>
<evidence type="ECO:0000256" key="1">
    <source>
        <dbReference type="SAM" id="SignalP"/>
    </source>
</evidence>
<feature type="signal peptide" evidence="1">
    <location>
        <begin position="1"/>
        <end position="21"/>
    </location>
</feature>
<keyword evidence="1" id="KW-0732">Signal</keyword>
<dbReference type="PROSITE" id="PS51257">
    <property type="entry name" value="PROKAR_LIPOPROTEIN"/>
    <property type="match status" value="1"/>
</dbReference>
<evidence type="ECO:0000313" key="2">
    <source>
        <dbReference type="EMBL" id="HFK97953.1"/>
    </source>
</evidence>
<reference evidence="2" key="1">
    <citation type="journal article" date="2020" name="mSystems">
        <title>Genome- and Community-Level Interaction Insights into Carbon Utilization and Element Cycling Functions of Hydrothermarchaeota in Hydrothermal Sediment.</title>
        <authorList>
            <person name="Zhou Z."/>
            <person name="Liu Y."/>
            <person name="Xu W."/>
            <person name="Pan J."/>
            <person name="Luo Z.H."/>
            <person name="Li M."/>
        </authorList>
    </citation>
    <scope>NUCLEOTIDE SEQUENCE [LARGE SCALE GENOMIC DNA]</scope>
    <source>
        <strain evidence="2">SpSt-456</strain>
    </source>
</reference>
<protein>
    <recommendedName>
        <fullName evidence="3">DUF4292 domain-containing protein</fullName>
    </recommendedName>
</protein>
<name>A0A832A3M3_9BACT</name>
<evidence type="ECO:0008006" key="3">
    <source>
        <dbReference type="Google" id="ProtNLM"/>
    </source>
</evidence>
<organism evidence="2">
    <name type="scientific">Desulfacinum infernum</name>
    <dbReference type="NCBI Taxonomy" id="35837"/>
    <lineage>
        <taxon>Bacteria</taxon>
        <taxon>Pseudomonadati</taxon>
        <taxon>Thermodesulfobacteriota</taxon>
        <taxon>Syntrophobacteria</taxon>
        <taxon>Syntrophobacterales</taxon>
        <taxon>Syntrophobacteraceae</taxon>
        <taxon>Desulfacinum</taxon>
    </lineage>
</organism>
<dbReference type="EMBL" id="DSTK01000035">
    <property type="protein sequence ID" value="HFK97953.1"/>
    <property type="molecule type" value="Genomic_DNA"/>
</dbReference>
<dbReference type="AlphaFoldDB" id="A0A832A3M3"/>
<proteinExistence type="predicted"/>
<feature type="chain" id="PRO_5032690424" description="DUF4292 domain-containing protein" evidence="1">
    <location>
        <begin position="22"/>
        <end position="267"/>
    </location>
</feature>
<sequence length="267" mass="29636">MKHFAPILPIALLCAASFVVAACAPLRAPMPGPDGFAAAWDADRWRGSLVQRFDRWQRFQAVYQAKWTDSLERVWRAKVLVTAQLPDKMRIEILNSWGQIQGLFVLREPSAYLWLVGEKSLYRSRHSAGLLDKLVGIGLPGTALAPTLVGLPPKEILDGAPARRLQDGAVVFGEANLSEGFARRYGLCPDMERICRMEFDLSGTTLSILFQYDTQGDFREIPSALSFRSETGSVDLSRTLVMRPADIPSETFEPPSFGDAVRIVEIP</sequence>